<gene>
    <name evidence="2" type="ORF">ABB37_09111</name>
</gene>
<reference evidence="2 3" key="1">
    <citation type="submission" date="2015-07" db="EMBL/GenBank/DDBJ databases">
        <title>High-quality genome of monoxenous trypanosomatid Leptomonas pyrrhocoris.</title>
        <authorList>
            <person name="Flegontov P."/>
            <person name="Butenko A."/>
            <person name="Firsov S."/>
            <person name="Vlcek C."/>
            <person name="Logacheva M.D."/>
            <person name="Field M."/>
            <person name="Filatov D."/>
            <person name="Flegontova O."/>
            <person name="Gerasimov E."/>
            <person name="Jackson A.P."/>
            <person name="Kelly S."/>
            <person name="Opperdoes F."/>
            <person name="O'Reilly A."/>
            <person name="Votypka J."/>
            <person name="Yurchenko V."/>
            <person name="Lukes J."/>
        </authorList>
    </citation>
    <scope>NUCLEOTIDE SEQUENCE [LARGE SCALE GENOMIC DNA]</scope>
    <source>
        <strain evidence="2">H10</strain>
    </source>
</reference>
<dbReference type="AlphaFoldDB" id="A0A0M9FR77"/>
<name>A0A0M9FR77_LEPPY</name>
<dbReference type="VEuPathDB" id="TriTrypDB:LpyrH10_29_0260"/>
<protein>
    <submittedName>
        <fullName evidence="2">Uncharacterized protein</fullName>
    </submittedName>
</protein>
<keyword evidence="3" id="KW-1185">Reference proteome</keyword>
<comment type="caution">
    <text evidence="2">The sequence shown here is derived from an EMBL/GenBank/DDBJ whole genome shotgun (WGS) entry which is preliminary data.</text>
</comment>
<dbReference type="RefSeq" id="XP_015652849.1">
    <property type="nucleotide sequence ID" value="XM_015808396.1"/>
</dbReference>
<dbReference type="Proteomes" id="UP000037923">
    <property type="component" value="Unassembled WGS sequence"/>
</dbReference>
<proteinExistence type="predicted"/>
<dbReference type="PROSITE" id="PS51257">
    <property type="entry name" value="PROKAR_LIPOPROTEIN"/>
    <property type="match status" value="1"/>
</dbReference>
<sequence>MRAKHRNPIVACCLVVFFLAFFIGILLACARRFNNAAIARRAREAEQSAAQAVARAERRRRHGPALPEAEAAPATLKYQCPALGNVIINDADDFKKLRGELVEVEASSLGDAVANKEANSLQQGSAPAAAASASAAPVGLAETFVEDSNEPLSTTRRAILRSTVMANVSRNRANKGLEIEDGATPYGHSLEEGGFVIVVCGNRVGDAPSGSHGNEDSAAFEASTGDAAVAPSASSEALPAARPTMHLYRCLPSNCVYGESKYTTTNEEEAPRGGAAWNQHGDEKWV</sequence>
<evidence type="ECO:0000313" key="3">
    <source>
        <dbReference type="Proteomes" id="UP000037923"/>
    </source>
</evidence>
<organism evidence="2 3">
    <name type="scientific">Leptomonas pyrrhocoris</name>
    <name type="common">Firebug parasite</name>
    <dbReference type="NCBI Taxonomy" id="157538"/>
    <lineage>
        <taxon>Eukaryota</taxon>
        <taxon>Discoba</taxon>
        <taxon>Euglenozoa</taxon>
        <taxon>Kinetoplastea</taxon>
        <taxon>Metakinetoplastina</taxon>
        <taxon>Trypanosomatida</taxon>
        <taxon>Trypanosomatidae</taxon>
        <taxon>Leishmaniinae</taxon>
        <taxon>Leptomonas</taxon>
    </lineage>
</organism>
<evidence type="ECO:0000256" key="1">
    <source>
        <dbReference type="SAM" id="MobiDB-lite"/>
    </source>
</evidence>
<accession>A0A0M9FR77</accession>
<dbReference type="OMA" id="GHEPLEM"/>
<dbReference type="EMBL" id="LGTL01000029">
    <property type="protein sequence ID" value="KPA74410.1"/>
    <property type="molecule type" value="Genomic_DNA"/>
</dbReference>
<evidence type="ECO:0000313" key="2">
    <source>
        <dbReference type="EMBL" id="KPA74410.1"/>
    </source>
</evidence>
<feature type="region of interest" description="Disordered" evidence="1">
    <location>
        <begin position="264"/>
        <end position="286"/>
    </location>
</feature>
<dbReference type="GeneID" id="26909394"/>